<dbReference type="PANTHER" id="PTHR32063:SF18">
    <property type="entry name" value="CATION EFFLUX SYSTEM PROTEIN"/>
    <property type="match status" value="1"/>
</dbReference>
<dbReference type="AlphaFoldDB" id="A0A7W4W2L2"/>
<evidence type="ECO:0000256" key="1">
    <source>
        <dbReference type="SAM" id="Phobius"/>
    </source>
</evidence>
<feature type="transmembrane region" description="Helical" evidence="1">
    <location>
        <begin position="882"/>
        <end position="901"/>
    </location>
</feature>
<dbReference type="Gene3D" id="3.30.70.1320">
    <property type="entry name" value="Multidrug efflux transporter AcrB pore domain like"/>
    <property type="match status" value="1"/>
</dbReference>
<dbReference type="RefSeq" id="WP_183408966.1">
    <property type="nucleotide sequence ID" value="NZ_JACHWY010000001.1"/>
</dbReference>
<name>A0A7W4W2L2_9GAMM</name>
<feature type="transmembrane region" description="Helical" evidence="1">
    <location>
        <begin position="363"/>
        <end position="384"/>
    </location>
</feature>
<dbReference type="Gene3D" id="1.20.1640.10">
    <property type="entry name" value="Multidrug efflux transporter AcrB transmembrane domain"/>
    <property type="match status" value="2"/>
</dbReference>
<feature type="transmembrane region" description="Helical" evidence="1">
    <location>
        <begin position="982"/>
        <end position="1008"/>
    </location>
</feature>
<dbReference type="Gene3D" id="3.30.2090.10">
    <property type="entry name" value="Multidrug efflux transporter AcrB TolC docking domain, DN and DC subdomains"/>
    <property type="match status" value="2"/>
</dbReference>
<keyword evidence="1" id="KW-1133">Transmembrane helix</keyword>
<feature type="transmembrane region" description="Helical" evidence="1">
    <location>
        <begin position="523"/>
        <end position="541"/>
    </location>
</feature>
<dbReference type="GO" id="GO:0005886">
    <property type="term" value="C:plasma membrane"/>
    <property type="evidence" value="ECO:0007669"/>
    <property type="project" value="TreeGrafter"/>
</dbReference>
<dbReference type="Pfam" id="PF00873">
    <property type="entry name" value="ACR_tran"/>
    <property type="match status" value="1"/>
</dbReference>
<dbReference type="SUPFAM" id="SSF82714">
    <property type="entry name" value="Multidrug efflux transporter AcrB TolC docking domain, DN and DC subdomains"/>
    <property type="match status" value="1"/>
</dbReference>
<feature type="transmembrane region" description="Helical" evidence="1">
    <location>
        <begin position="907"/>
        <end position="929"/>
    </location>
</feature>
<evidence type="ECO:0000313" key="3">
    <source>
        <dbReference type="Proteomes" id="UP000537130"/>
    </source>
</evidence>
<dbReference type="PANTHER" id="PTHR32063">
    <property type="match status" value="1"/>
</dbReference>
<protein>
    <submittedName>
        <fullName evidence="2">Multidrug efflux pump subunit AcrB</fullName>
    </submittedName>
</protein>
<dbReference type="EMBL" id="JACHWY010000001">
    <property type="protein sequence ID" value="MBB3046266.1"/>
    <property type="molecule type" value="Genomic_DNA"/>
</dbReference>
<keyword evidence="1" id="KW-0812">Transmembrane</keyword>
<gene>
    <name evidence="2" type="ORF">FHR99_000502</name>
</gene>
<dbReference type="Gene3D" id="3.30.70.1430">
    <property type="entry name" value="Multidrug efflux transporter AcrB pore domain"/>
    <property type="match status" value="2"/>
</dbReference>
<feature type="transmembrane region" description="Helical" evidence="1">
    <location>
        <begin position="467"/>
        <end position="490"/>
    </location>
</feature>
<dbReference type="InterPro" id="IPR027463">
    <property type="entry name" value="AcrB_DN_DC_subdom"/>
</dbReference>
<sequence>MSTRLEKILGNPRIVCLAIALVLVAGLGALQNLPRIEDPFMTNRHATVLVQFPGASAERVEALVIEPLEKALREIPEIEHLTATARAGVASLVIELQDAVSSDESDALWSEARDKIRQARSQLPDGVSDPVLDNDRSYPFTWIAALQWEGDEIDIDQLNRHASELASRMVNTHGTAQVKIFGQPQEEVRVDIDPVKIASLGLDANAVSRRIAEVDAKVASGELHNESHRMSLEVTGAFTRIDDIRRLPLVTEDTGISLQLGDVAKVYRHEVDPARSYAFVDGERAVVVAVRMLFDVRGDYWTEEIRELADNFRAGLPKEVSLNELFVQERYNEMRLGDLMESITIGFLLILGVLWITLGWRSAIIVAAALPLTTLFSLACMRLIDLPIHQMSVTGLIVALGIMVDNAIVVTDTVMRYRREGYSVVQAAGRTFRHLWVPLLGSTLTTVLAFMPMVLMPGPAGEFIGGISLAVIGSLIGSWLISLFIIAPLAGRWLSPKQSHGLESPKLGQWFNRTLGYALRRPRLTMVLIFLLPLFGFIQAGKLPEQFFPVSDRDMLNMELFLPASAGIESTLEATRRLSELMGSHEDIIGLNWFVGSSAPSFYYNLKQGKDGAQHYAQAMITTTDYRAANRLVKILQRDIDRRFPEYQVLVRRLEQGPPADAPVELRLMGSRIEQLKDVAEEVRRIALGTEDVIHVRDSLGEVVPKVWLEVDPVKTRVGGSAPTDLSAKLQADLNGIQRGSLLEATEQLPVRVRVAGISTVAVDELDLLPINLAKGPRPLMAIADSELRPAQAQITRRDGQRVNKVEIYIRDGVLPSVVLGRVRAALDREGFELPAGVQMQIGGESENRDKALSKLLSSVSLIVVLMVVAVLMAFNSLRFTLVIFIVAGQAAGLGMLSLSFSGFPFGFTSIVGLMGLIGLAVNAAIIILTELKANPRAMAADREAIIASVGECTRHITSTTITTVAGLLPLILGGGGFWPPFAIVLAGGTVLATILSLYFVPAAFLVLRKPFLLTLLKRDQRFEKVSVDDDSQKKLVVNQ</sequence>
<dbReference type="SUPFAM" id="SSF82693">
    <property type="entry name" value="Multidrug efflux transporter AcrB pore domain, PN1, PN2, PC1 and PC2 subdomains"/>
    <property type="match status" value="2"/>
</dbReference>
<organism evidence="2 3">
    <name type="scientific">Litorivivens lipolytica</name>
    <dbReference type="NCBI Taxonomy" id="1524264"/>
    <lineage>
        <taxon>Bacteria</taxon>
        <taxon>Pseudomonadati</taxon>
        <taxon>Pseudomonadota</taxon>
        <taxon>Gammaproteobacteria</taxon>
        <taxon>Litorivivens</taxon>
    </lineage>
</organism>
<dbReference type="GO" id="GO:0042910">
    <property type="term" value="F:xenobiotic transmembrane transporter activity"/>
    <property type="evidence" value="ECO:0007669"/>
    <property type="project" value="TreeGrafter"/>
</dbReference>
<dbReference type="SUPFAM" id="SSF82866">
    <property type="entry name" value="Multidrug efflux transporter AcrB transmembrane domain"/>
    <property type="match status" value="2"/>
</dbReference>
<dbReference type="InterPro" id="IPR001036">
    <property type="entry name" value="Acrflvin-R"/>
</dbReference>
<dbReference type="Gene3D" id="3.30.70.1440">
    <property type="entry name" value="Multidrug efflux transporter AcrB pore domain"/>
    <property type="match status" value="1"/>
</dbReference>
<feature type="transmembrane region" description="Helical" evidence="1">
    <location>
        <begin position="856"/>
        <end position="875"/>
    </location>
</feature>
<dbReference type="PRINTS" id="PR00702">
    <property type="entry name" value="ACRIFLAVINRP"/>
</dbReference>
<feature type="transmembrane region" description="Helical" evidence="1">
    <location>
        <begin position="957"/>
        <end position="976"/>
    </location>
</feature>
<dbReference type="Proteomes" id="UP000537130">
    <property type="component" value="Unassembled WGS sequence"/>
</dbReference>
<feature type="transmembrane region" description="Helical" evidence="1">
    <location>
        <begin position="435"/>
        <end position="455"/>
    </location>
</feature>
<keyword evidence="3" id="KW-1185">Reference proteome</keyword>
<comment type="caution">
    <text evidence="2">The sequence shown here is derived from an EMBL/GenBank/DDBJ whole genome shotgun (WGS) entry which is preliminary data.</text>
</comment>
<feature type="transmembrane region" description="Helical" evidence="1">
    <location>
        <begin position="396"/>
        <end position="415"/>
    </location>
</feature>
<feature type="transmembrane region" description="Helical" evidence="1">
    <location>
        <begin position="339"/>
        <end position="356"/>
    </location>
</feature>
<reference evidence="2 3" key="1">
    <citation type="submission" date="2020-08" db="EMBL/GenBank/DDBJ databases">
        <title>Genomic Encyclopedia of Type Strains, Phase III (KMG-III): the genomes of soil and plant-associated and newly described type strains.</title>
        <authorList>
            <person name="Whitman W."/>
        </authorList>
    </citation>
    <scope>NUCLEOTIDE SEQUENCE [LARGE SCALE GENOMIC DNA]</scope>
    <source>
        <strain evidence="2 3">CECT 8654</strain>
    </source>
</reference>
<evidence type="ECO:0000313" key="2">
    <source>
        <dbReference type="EMBL" id="MBB3046266.1"/>
    </source>
</evidence>
<keyword evidence="1" id="KW-0472">Membrane</keyword>
<proteinExistence type="predicted"/>
<accession>A0A7W4W2L2</accession>